<proteinExistence type="predicted"/>
<reference evidence="1" key="1">
    <citation type="journal article" date="2020" name="Nature">
        <title>Giant virus diversity and host interactions through global metagenomics.</title>
        <authorList>
            <person name="Schulz F."/>
            <person name="Roux S."/>
            <person name="Paez-Espino D."/>
            <person name="Jungbluth S."/>
            <person name="Walsh D.A."/>
            <person name="Denef V.J."/>
            <person name="McMahon K.D."/>
            <person name="Konstantinidis K.T."/>
            <person name="Eloe-Fadrosh E.A."/>
            <person name="Kyrpides N.C."/>
            <person name="Woyke T."/>
        </authorList>
    </citation>
    <scope>NUCLEOTIDE SEQUENCE</scope>
    <source>
        <strain evidence="1">GVMAG-S-1101169-75</strain>
    </source>
</reference>
<accession>A0A6C0K6D8</accession>
<dbReference type="EMBL" id="MN740790">
    <property type="protein sequence ID" value="QHU11818.1"/>
    <property type="molecule type" value="Genomic_DNA"/>
</dbReference>
<organism evidence="1">
    <name type="scientific">viral metagenome</name>
    <dbReference type="NCBI Taxonomy" id="1070528"/>
    <lineage>
        <taxon>unclassified sequences</taxon>
        <taxon>metagenomes</taxon>
        <taxon>organismal metagenomes</taxon>
    </lineage>
</organism>
<dbReference type="AlphaFoldDB" id="A0A6C0K6D8"/>
<evidence type="ECO:0000313" key="1">
    <source>
        <dbReference type="EMBL" id="QHU11818.1"/>
    </source>
</evidence>
<sequence>MNIRILSIKNENKRRKAFYNKILVEISIKKKIF</sequence>
<protein>
    <submittedName>
        <fullName evidence="1">Uncharacterized protein</fullName>
    </submittedName>
</protein>
<name>A0A6C0K6D8_9ZZZZ</name>